<accession>A0ABN8LV80</accession>
<comment type="caution">
    <text evidence="4">The sequence shown here is derived from an EMBL/GenBank/DDBJ whole genome shotgun (WGS) entry which is preliminary data.</text>
</comment>
<dbReference type="InterPro" id="IPR001478">
    <property type="entry name" value="PDZ"/>
</dbReference>
<sequence>MSRTVLQTRTIIPILRTSLLSKLSSELVVCTSRPISACAVCGNERPRSNQTQREKILALSKTQMARFSTKENQYPNLNSAILDNPGFRKDVVKFCTQLNVNIQDINHLLAPFTHESYLLANVHKLSGPHESNERLAFLGAQVMRKCVTEHLYHNFPELSAREIWDVQTGLLEDHVLSKALEWNIKAITLYSRHPQDLMLRQAVLALVGAVYTRESPEKADAFVKSHLIPELTRNEIEEVVKLQHPKFILQSIAEKVGHFPLKTRLDYSKKSKSHLHLDNPFSYCVSVVRGQENEVLAQAIVYTFWPGSVTYPFRSRLFFNSNSQKFYLQCFVFLSVGFGSVQSTLRVTGKQNSFVYLFFEHSSSWYTWLCTCRQLNYYSHIPYEKVSYSLTMAEKKACQKALIAHYGEEFNTFHLAMNDKDEFTVETDVDLGLIASEQRIVELDKGQEQSFGFHIKGGEKRKKRTEQWLVFHYTTPIFISHIVPGGVADMHGGLSVGDRILAVNDRSMEGLDHQRAVNLLKSVSGRVTLTVAHCKEALIADKVEMKYKELRRKKRMAELASDIWSDWHQAQANRQPSQYKDVLNYHDLPKEAKKPSS</sequence>
<dbReference type="Proteomes" id="UP001159427">
    <property type="component" value="Unassembled WGS sequence"/>
</dbReference>
<dbReference type="Gene3D" id="1.10.1520.10">
    <property type="entry name" value="Ribonuclease III domain"/>
    <property type="match status" value="1"/>
</dbReference>
<dbReference type="Pfam" id="PF14622">
    <property type="entry name" value="Ribonucleas_3_3"/>
    <property type="match status" value="1"/>
</dbReference>
<feature type="region of interest" description="Disordered" evidence="1">
    <location>
        <begin position="573"/>
        <end position="597"/>
    </location>
</feature>
<dbReference type="EMBL" id="CALNXI010000114">
    <property type="protein sequence ID" value="CAH3019351.1"/>
    <property type="molecule type" value="Genomic_DNA"/>
</dbReference>
<dbReference type="InterPro" id="IPR051109">
    <property type="entry name" value="MAM_complex_regulator"/>
</dbReference>
<dbReference type="InterPro" id="IPR036389">
    <property type="entry name" value="RNase_III_sf"/>
</dbReference>
<evidence type="ECO:0000256" key="1">
    <source>
        <dbReference type="SAM" id="MobiDB-lite"/>
    </source>
</evidence>
<dbReference type="InterPro" id="IPR036034">
    <property type="entry name" value="PDZ_sf"/>
</dbReference>
<dbReference type="Gene3D" id="2.30.42.10">
    <property type="match status" value="1"/>
</dbReference>
<evidence type="ECO:0000313" key="5">
    <source>
        <dbReference type="Proteomes" id="UP001159427"/>
    </source>
</evidence>
<evidence type="ECO:0000259" key="3">
    <source>
        <dbReference type="PROSITE" id="PS50142"/>
    </source>
</evidence>
<reference evidence="4 5" key="1">
    <citation type="submission" date="2022-05" db="EMBL/GenBank/DDBJ databases">
        <authorList>
            <consortium name="Genoscope - CEA"/>
            <person name="William W."/>
        </authorList>
    </citation>
    <scope>NUCLEOTIDE SEQUENCE [LARGE SCALE GENOMIC DNA]</scope>
</reference>
<organism evidence="4 5">
    <name type="scientific">Porites evermanni</name>
    <dbReference type="NCBI Taxonomy" id="104178"/>
    <lineage>
        <taxon>Eukaryota</taxon>
        <taxon>Metazoa</taxon>
        <taxon>Cnidaria</taxon>
        <taxon>Anthozoa</taxon>
        <taxon>Hexacorallia</taxon>
        <taxon>Scleractinia</taxon>
        <taxon>Fungiina</taxon>
        <taxon>Poritidae</taxon>
        <taxon>Porites</taxon>
    </lineage>
</organism>
<keyword evidence="5" id="KW-1185">Reference proteome</keyword>
<protein>
    <recommendedName>
        <fullName evidence="6">PDZ domain-containing protein</fullName>
    </recommendedName>
</protein>
<dbReference type="Pfam" id="PF00595">
    <property type="entry name" value="PDZ"/>
    <property type="match status" value="1"/>
</dbReference>
<dbReference type="InterPro" id="IPR000999">
    <property type="entry name" value="RNase_III_dom"/>
</dbReference>
<dbReference type="PANTHER" id="PTHR14063">
    <property type="entry name" value="PROTEIN LIN-7 HOMOLOG"/>
    <property type="match status" value="1"/>
</dbReference>
<evidence type="ECO:0008006" key="6">
    <source>
        <dbReference type="Google" id="ProtNLM"/>
    </source>
</evidence>
<feature type="domain" description="PDZ" evidence="2">
    <location>
        <begin position="440"/>
        <end position="535"/>
    </location>
</feature>
<name>A0ABN8LV80_9CNID</name>
<dbReference type="SUPFAM" id="SSF69065">
    <property type="entry name" value="RNase III domain-like"/>
    <property type="match status" value="1"/>
</dbReference>
<dbReference type="SUPFAM" id="SSF50156">
    <property type="entry name" value="PDZ domain-like"/>
    <property type="match status" value="1"/>
</dbReference>
<dbReference type="CDD" id="cd00593">
    <property type="entry name" value="RIBOc"/>
    <property type="match status" value="1"/>
</dbReference>
<dbReference type="CDD" id="cd00136">
    <property type="entry name" value="PDZ_canonical"/>
    <property type="match status" value="1"/>
</dbReference>
<dbReference type="SMART" id="SM00228">
    <property type="entry name" value="PDZ"/>
    <property type="match status" value="1"/>
</dbReference>
<dbReference type="PROSITE" id="PS50142">
    <property type="entry name" value="RNASE_3_2"/>
    <property type="match status" value="1"/>
</dbReference>
<dbReference type="SMART" id="SM00535">
    <property type="entry name" value="RIBOc"/>
    <property type="match status" value="1"/>
</dbReference>
<dbReference type="PROSITE" id="PS50106">
    <property type="entry name" value="PDZ"/>
    <property type="match status" value="1"/>
</dbReference>
<feature type="compositionally biased region" description="Basic and acidic residues" evidence="1">
    <location>
        <begin position="583"/>
        <end position="597"/>
    </location>
</feature>
<evidence type="ECO:0000259" key="2">
    <source>
        <dbReference type="PROSITE" id="PS50106"/>
    </source>
</evidence>
<evidence type="ECO:0000313" key="4">
    <source>
        <dbReference type="EMBL" id="CAH3019351.1"/>
    </source>
</evidence>
<feature type="domain" description="RNase III" evidence="3">
    <location>
        <begin position="91"/>
        <end position="178"/>
    </location>
</feature>
<gene>
    <name evidence="4" type="ORF">PEVE_00002416</name>
</gene>
<proteinExistence type="predicted"/>